<organism evidence="5 6">
    <name type="scientific">Alicyclobacillus mali</name>
    <name type="common">ex Roth et al. 2021</name>
    <dbReference type="NCBI Taxonomy" id="1123961"/>
    <lineage>
        <taxon>Bacteria</taxon>
        <taxon>Bacillati</taxon>
        <taxon>Bacillota</taxon>
        <taxon>Bacilli</taxon>
        <taxon>Bacillales</taxon>
        <taxon>Alicyclobacillaceae</taxon>
        <taxon>Alicyclobacillus</taxon>
    </lineage>
</organism>
<dbReference type="SUPFAM" id="SSF75217">
    <property type="entry name" value="alpha/beta knot"/>
    <property type="match status" value="1"/>
</dbReference>
<dbReference type="SMART" id="SM00967">
    <property type="entry name" value="SpoU_sub_bind"/>
    <property type="match status" value="1"/>
</dbReference>
<gene>
    <name evidence="5" type="ORF">IW967_13735</name>
</gene>
<keyword evidence="2 5" id="KW-0489">Methyltransferase</keyword>
<dbReference type="PANTHER" id="PTHR43191:SF2">
    <property type="entry name" value="RRNA METHYLTRANSFERASE 3, MITOCHONDRIAL"/>
    <property type="match status" value="1"/>
</dbReference>
<dbReference type="EMBL" id="JADPKZ010000048">
    <property type="protein sequence ID" value="MBF8378913.1"/>
    <property type="molecule type" value="Genomic_DNA"/>
</dbReference>
<dbReference type="Proteomes" id="UP000642910">
    <property type="component" value="Unassembled WGS sequence"/>
</dbReference>
<dbReference type="InterPro" id="IPR029026">
    <property type="entry name" value="tRNA_m1G_MTases_N"/>
</dbReference>
<evidence type="ECO:0000313" key="5">
    <source>
        <dbReference type="EMBL" id="MBF8378913.1"/>
    </source>
</evidence>
<comment type="similarity">
    <text evidence="1">Belongs to the class IV-like SAM-binding methyltransferase superfamily. RNA methyltransferase TrmH family.</text>
</comment>
<evidence type="ECO:0000259" key="4">
    <source>
        <dbReference type="SMART" id="SM00967"/>
    </source>
</evidence>
<name>A0ABS0F6I4_9BACL</name>
<dbReference type="PANTHER" id="PTHR43191">
    <property type="entry name" value="RRNA METHYLTRANSFERASE 3"/>
    <property type="match status" value="1"/>
</dbReference>
<dbReference type="Pfam" id="PF22435">
    <property type="entry name" value="MRM3-like_sub_bind"/>
    <property type="match status" value="1"/>
</dbReference>
<dbReference type="GO" id="GO:0032259">
    <property type="term" value="P:methylation"/>
    <property type="evidence" value="ECO:0007669"/>
    <property type="project" value="UniProtKB-KW"/>
</dbReference>
<keyword evidence="3" id="KW-0808">Transferase</keyword>
<dbReference type="GO" id="GO:0008168">
    <property type="term" value="F:methyltransferase activity"/>
    <property type="evidence" value="ECO:0007669"/>
    <property type="project" value="UniProtKB-KW"/>
</dbReference>
<accession>A0ABS0F6I4</accession>
<dbReference type="CDD" id="cd18095">
    <property type="entry name" value="SpoU-like_rRNA-MTase"/>
    <property type="match status" value="1"/>
</dbReference>
<dbReference type="InterPro" id="IPR001537">
    <property type="entry name" value="SpoU_MeTrfase"/>
</dbReference>
<evidence type="ECO:0000313" key="6">
    <source>
        <dbReference type="Proteomes" id="UP000642910"/>
    </source>
</evidence>
<sequence>MVYIESAHNDRVRAWARLKTRRGRDRMSLFLVEGERLVGELLNSELRLEALLWNVASDEPPAELWQHPKADGHRFELSPEAFAAVADTETPQGLMAVAGIPQEVAQYGHRILVLDAVQDPGNVGTLVRSAEAFGFSEIVFGTGTADPYAPKVVRASMGGLFRIRAISGDAVDYLSAWRDRHPEGLVVSTAADARERCDEAPMAGDVAVIIGNEARGVSDGVRHLAQRCVSIPMAGRAESLNAAMAGTILLYEAYRQASNRAI</sequence>
<dbReference type="Gene3D" id="3.40.1280.10">
    <property type="match status" value="1"/>
</dbReference>
<evidence type="ECO:0000256" key="2">
    <source>
        <dbReference type="ARBA" id="ARBA00022603"/>
    </source>
</evidence>
<evidence type="ECO:0000256" key="1">
    <source>
        <dbReference type="ARBA" id="ARBA00007228"/>
    </source>
</evidence>
<keyword evidence="6" id="KW-1185">Reference proteome</keyword>
<proteinExistence type="inferred from homology"/>
<evidence type="ECO:0000256" key="3">
    <source>
        <dbReference type="ARBA" id="ARBA00022679"/>
    </source>
</evidence>
<dbReference type="SUPFAM" id="SSF55315">
    <property type="entry name" value="L30e-like"/>
    <property type="match status" value="1"/>
</dbReference>
<protein>
    <submittedName>
        <fullName evidence="5">RNA methyltransferase</fullName>
    </submittedName>
</protein>
<reference evidence="5 6" key="1">
    <citation type="submission" date="2020-11" db="EMBL/GenBank/DDBJ databases">
        <title>Genomic insight of Alicyclobacillus mali FL 18 reveals a new arsenic-resistant strain, with potential in environmental biotechnology.</title>
        <authorList>
            <person name="Fiorentino G."/>
            <person name="Gallo G."/>
            <person name="Aulitto M."/>
        </authorList>
    </citation>
    <scope>NUCLEOTIDE SEQUENCE [LARGE SCALE GENOMIC DNA]</scope>
    <source>
        <strain evidence="5 6">FL 18</strain>
    </source>
</reference>
<dbReference type="InterPro" id="IPR051259">
    <property type="entry name" value="rRNA_Methyltransferase"/>
</dbReference>
<dbReference type="InterPro" id="IPR053888">
    <property type="entry name" value="MRM3-like_sub_bind"/>
</dbReference>
<dbReference type="InterPro" id="IPR029064">
    <property type="entry name" value="Ribosomal_eL30-like_sf"/>
</dbReference>
<dbReference type="InterPro" id="IPR013123">
    <property type="entry name" value="SpoU_subst-bd"/>
</dbReference>
<dbReference type="RefSeq" id="WP_195868199.1">
    <property type="nucleotide sequence ID" value="NZ_JADPKZ010000048.1"/>
</dbReference>
<comment type="caution">
    <text evidence="5">The sequence shown here is derived from an EMBL/GenBank/DDBJ whole genome shotgun (WGS) entry which is preliminary data.</text>
</comment>
<feature type="domain" description="RNA 2-O ribose methyltransferase substrate binding" evidence="4">
    <location>
        <begin position="31"/>
        <end position="104"/>
    </location>
</feature>
<dbReference type="Pfam" id="PF00588">
    <property type="entry name" value="SpoU_methylase"/>
    <property type="match status" value="1"/>
</dbReference>
<dbReference type="InterPro" id="IPR029028">
    <property type="entry name" value="Alpha/beta_knot_MTases"/>
</dbReference>
<dbReference type="Gene3D" id="3.30.1330.30">
    <property type="match status" value="1"/>
</dbReference>